<proteinExistence type="predicted"/>
<keyword evidence="3" id="KW-1185">Reference proteome</keyword>
<keyword evidence="2" id="KW-0808">Transferase</keyword>
<dbReference type="Proteomes" id="UP001597480">
    <property type="component" value="Unassembled WGS sequence"/>
</dbReference>
<dbReference type="RefSeq" id="WP_379821187.1">
    <property type="nucleotide sequence ID" value="NZ_JBHUMD010000026.1"/>
</dbReference>
<keyword evidence="1" id="KW-0812">Transmembrane</keyword>
<dbReference type="InterPro" id="IPR051159">
    <property type="entry name" value="Hexapeptide_acetyltransf"/>
</dbReference>
<dbReference type="Gene3D" id="2.160.10.10">
    <property type="entry name" value="Hexapeptide repeat proteins"/>
    <property type="match status" value="1"/>
</dbReference>
<dbReference type="PANTHER" id="PTHR23416">
    <property type="entry name" value="SIALIC ACID SYNTHASE-RELATED"/>
    <property type="match status" value="1"/>
</dbReference>
<dbReference type="CDD" id="cd04647">
    <property type="entry name" value="LbH_MAT_like"/>
    <property type="match status" value="1"/>
</dbReference>
<organism evidence="2 3">
    <name type="scientific">Flavobacterium suzhouense</name>
    <dbReference type="NCBI Taxonomy" id="1529638"/>
    <lineage>
        <taxon>Bacteria</taxon>
        <taxon>Pseudomonadati</taxon>
        <taxon>Bacteroidota</taxon>
        <taxon>Flavobacteriia</taxon>
        <taxon>Flavobacteriales</taxon>
        <taxon>Flavobacteriaceae</taxon>
        <taxon>Flavobacterium</taxon>
    </lineage>
</organism>
<evidence type="ECO:0000313" key="2">
    <source>
        <dbReference type="EMBL" id="MFD2602752.1"/>
    </source>
</evidence>
<gene>
    <name evidence="2" type="ORF">ACFSR3_11845</name>
</gene>
<feature type="transmembrane region" description="Helical" evidence="1">
    <location>
        <begin position="26"/>
        <end position="48"/>
    </location>
</feature>
<keyword evidence="1" id="KW-1133">Transmembrane helix</keyword>
<dbReference type="EMBL" id="JBHUMD010000026">
    <property type="protein sequence ID" value="MFD2602752.1"/>
    <property type="molecule type" value="Genomic_DNA"/>
</dbReference>
<protein>
    <submittedName>
        <fullName evidence="2">Acyltransferase</fullName>
    </submittedName>
</protein>
<dbReference type="Pfam" id="PF00132">
    <property type="entry name" value="Hexapep"/>
    <property type="match status" value="1"/>
</dbReference>
<keyword evidence="1" id="KW-0472">Membrane</keyword>
<evidence type="ECO:0000256" key="1">
    <source>
        <dbReference type="SAM" id="Phobius"/>
    </source>
</evidence>
<name>A0ABW5NY00_9FLAO</name>
<accession>A0ABW5NY00</accession>
<keyword evidence="2" id="KW-0012">Acyltransferase</keyword>
<sequence length="232" mass="25184">MKTLMQKLIQLRNPDFRFDENITTPMLIQFMGIQFMAVFRGLFVFLYLKNPKGMMLGKSVSFFNPSGITWGRFLRLGNHVSVSALSINGVRFGNNVSIGAFSRIIVSTSLNNPGDKIVLGDNVGIGEFAYLGGGGGLEIGDECIVGQYFSCHPENHNCDDLNISIRHQGVSRKGIRIGSNCWIGSKVTILDGVEIGSGCVIAAGSVVTKSYPDNSIIGGVPAKILKNRNHEQ</sequence>
<dbReference type="GO" id="GO:0016746">
    <property type="term" value="F:acyltransferase activity"/>
    <property type="evidence" value="ECO:0007669"/>
    <property type="project" value="UniProtKB-KW"/>
</dbReference>
<dbReference type="InterPro" id="IPR011004">
    <property type="entry name" value="Trimer_LpxA-like_sf"/>
</dbReference>
<dbReference type="SUPFAM" id="SSF51161">
    <property type="entry name" value="Trimeric LpxA-like enzymes"/>
    <property type="match status" value="1"/>
</dbReference>
<comment type="caution">
    <text evidence="2">The sequence shown here is derived from an EMBL/GenBank/DDBJ whole genome shotgun (WGS) entry which is preliminary data.</text>
</comment>
<reference evidence="3" key="1">
    <citation type="journal article" date="2019" name="Int. J. Syst. Evol. Microbiol.">
        <title>The Global Catalogue of Microorganisms (GCM) 10K type strain sequencing project: providing services to taxonomists for standard genome sequencing and annotation.</title>
        <authorList>
            <consortium name="The Broad Institute Genomics Platform"/>
            <consortium name="The Broad Institute Genome Sequencing Center for Infectious Disease"/>
            <person name="Wu L."/>
            <person name="Ma J."/>
        </authorList>
    </citation>
    <scope>NUCLEOTIDE SEQUENCE [LARGE SCALE GENOMIC DNA]</scope>
    <source>
        <strain evidence="3">KCTC 42107</strain>
    </source>
</reference>
<dbReference type="InterPro" id="IPR001451">
    <property type="entry name" value="Hexapep"/>
</dbReference>
<dbReference type="PANTHER" id="PTHR23416:SF78">
    <property type="entry name" value="LIPOPOLYSACCHARIDE BIOSYNTHESIS O-ACETYL TRANSFERASE WBBJ-RELATED"/>
    <property type="match status" value="1"/>
</dbReference>
<evidence type="ECO:0000313" key="3">
    <source>
        <dbReference type="Proteomes" id="UP001597480"/>
    </source>
</evidence>